<evidence type="ECO:0000313" key="5">
    <source>
        <dbReference type="EMBL" id="PTU30399.1"/>
    </source>
</evidence>
<dbReference type="Pfam" id="PF07859">
    <property type="entry name" value="Abhydrolase_3"/>
    <property type="match status" value="1"/>
</dbReference>
<evidence type="ECO:0000256" key="1">
    <source>
        <dbReference type="ARBA" id="ARBA00010515"/>
    </source>
</evidence>
<dbReference type="Gene3D" id="3.40.50.1820">
    <property type="entry name" value="alpha/beta hydrolase"/>
    <property type="match status" value="1"/>
</dbReference>
<comment type="caution">
    <text evidence="5">The sequence shown here is derived from an EMBL/GenBank/DDBJ whole genome shotgun (WGS) entry which is preliminary data.</text>
</comment>
<dbReference type="InterPro" id="IPR029058">
    <property type="entry name" value="AB_hydrolase_fold"/>
</dbReference>
<dbReference type="Proteomes" id="UP000244248">
    <property type="component" value="Unassembled WGS sequence"/>
</dbReference>
<dbReference type="PANTHER" id="PTHR48081">
    <property type="entry name" value="AB HYDROLASE SUPERFAMILY PROTEIN C4A8.06C"/>
    <property type="match status" value="1"/>
</dbReference>
<dbReference type="InterPro" id="IPR050300">
    <property type="entry name" value="GDXG_lipolytic_enzyme"/>
</dbReference>
<dbReference type="EMBL" id="QANS01000006">
    <property type="protein sequence ID" value="PTU30399.1"/>
    <property type="molecule type" value="Genomic_DNA"/>
</dbReference>
<dbReference type="InterPro" id="IPR033140">
    <property type="entry name" value="Lipase_GDXG_put_SER_AS"/>
</dbReference>
<dbReference type="SUPFAM" id="SSF53474">
    <property type="entry name" value="alpha/beta-Hydrolases"/>
    <property type="match status" value="1"/>
</dbReference>
<dbReference type="FunFam" id="3.40.50.1820:FF:000089">
    <property type="entry name" value="Alpha/beta hydrolase"/>
    <property type="match status" value="1"/>
</dbReference>
<keyword evidence="6" id="KW-1185">Reference proteome</keyword>
<evidence type="ECO:0000256" key="3">
    <source>
        <dbReference type="PROSITE-ProRule" id="PRU10038"/>
    </source>
</evidence>
<dbReference type="PROSITE" id="PS01174">
    <property type="entry name" value="LIPASE_GDXG_SER"/>
    <property type="match status" value="1"/>
</dbReference>
<protein>
    <submittedName>
        <fullName evidence="5">Alpha/beta hydrolase</fullName>
    </submittedName>
</protein>
<accession>A0A2T5MCU1</accession>
<proteinExistence type="inferred from homology"/>
<evidence type="ECO:0000313" key="6">
    <source>
        <dbReference type="Proteomes" id="UP000244248"/>
    </source>
</evidence>
<keyword evidence="2 5" id="KW-0378">Hydrolase</keyword>
<evidence type="ECO:0000259" key="4">
    <source>
        <dbReference type="Pfam" id="PF07859"/>
    </source>
</evidence>
<feature type="domain" description="Alpha/beta hydrolase fold-3" evidence="4">
    <location>
        <begin position="78"/>
        <end position="282"/>
    </location>
</feature>
<dbReference type="OrthoDB" id="9806180at2"/>
<comment type="similarity">
    <text evidence="1">Belongs to the 'GDXG' lipolytic enzyme family.</text>
</comment>
<sequence>MTLDPQVQTIVDAYSAMPKVDLSAIPAAIFRAAMNTPSQFAPGDEVAQIEDREIAGPGGPLRIRIYRPKTSGRLPVTLYFHGGGFVICSLDTHDNICRCIAQRAETLVVSVDYRLAPEAKFPAAVEDACAALRWVHTHAADIDGDATRLAVAGDSAGGNLAAVTAQWAQQQDIPLRQQLLLYPVTDCACSSTSYREFGEGYVLTADMMRWFIGHYLPNEQAADDPRASPLRQTDLTDIAPATIFTAACDPLRDEGEAYAAALNKAGVAVNLQRWPGQIHGFISMLGAITAADDALTEAALVLRTAFRKTGASPANRTAQTIHQSGRSPA</sequence>
<dbReference type="InterPro" id="IPR013094">
    <property type="entry name" value="AB_hydrolase_3"/>
</dbReference>
<dbReference type="GO" id="GO:0016787">
    <property type="term" value="F:hydrolase activity"/>
    <property type="evidence" value="ECO:0007669"/>
    <property type="project" value="UniProtKB-KW"/>
</dbReference>
<dbReference type="AlphaFoldDB" id="A0A2T5MCU1"/>
<evidence type="ECO:0000256" key="2">
    <source>
        <dbReference type="ARBA" id="ARBA00022801"/>
    </source>
</evidence>
<name>A0A2T5MCU1_9GAMM</name>
<gene>
    <name evidence="5" type="ORF">CJD38_14970</name>
</gene>
<dbReference type="PANTHER" id="PTHR48081:SF8">
    <property type="entry name" value="ALPHA_BETA HYDROLASE FOLD-3 DOMAIN-CONTAINING PROTEIN-RELATED"/>
    <property type="match status" value="1"/>
</dbReference>
<organism evidence="5 6">
    <name type="scientific">Stenotrophobium rhamnosiphilum</name>
    <dbReference type="NCBI Taxonomy" id="2029166"/>
    <lineage>
        <taxon>Bacteria</taxon>
        <taxon>Pseudomonadati</taxon>
        <taxon>Pseudomonadota</taxon>
        <taxon>Gammaproteobacteria</taxon>
        <taxon>Nevskiales</taxon>
        <taxon>Nevskiaceae</taxon>
        <taxon>Stenotrophobium</taxon>
    </lineage>
</organism>
<dbReference type="RefSeq" id="WP_107941344.1">
    <property type="nucleotide sequence ID" value="NZ_QANS01000006.1"/>
</dbReference>
<reference evidence="5 6" key="1">
    <citation type="submission" date="2018-04" db="EMBL/GenBank/DDBJ databases">
        <title>Novel species isolated from glacier.</title>
        <authorList>
            <person name="Liu Q."/>
            <person name="Xin Y.-H."/>
        </authorList>
    </citation>
    <scope>NUCLEOTIDE SEQUENCE [LARGE SCALE GENOMIC DNA]</scope>
    <source>
        <strain evidence="5 6">GT1R17</strain>
    </source>
</reference>
<feature type="active site" evidence="3">
    <location>
        <position position="155"/>
    </location>
</feature>